<evidence type="ECO:0000256" key="1">
    <source>
        <dbReference type="SAM" id="Phobius"/>
    </source>
</evidence>
<dbReference type="Proteomes" id="UP000076962">
    <property type="component" value="Unassembled WGS sequence"/>
</dbReference>
<comment type="caution">
    <text evidence="2">The sequence shown here is derived from an EMBL/GenBank/DDBJ whole genome shotgun (WGS) entry which is preliminary data.</text>
</comment>
<accession>A0A176S550</accession>
<proteinExistence type="predicted"/>
<organism evidence="2 3">
    <name type="scientific">Candidatus Thiomargarita nelsonii</name>
    <dbReference type="NCBI Taxonomy" id="1003181"/>
    <lineage>
        <taxon>Bacteria</taxon>
        <taxon>Pseudomonadati</taxon>
        <taxon>Pseudomonadota</taxon>
        <taxon>Gammaproteobacteria</taxon>
        <taxon>Thiotrichales</taxon>
        <taxon>Thiotrichaceae</taxon>
        <taxon>Thiomargarita</taxon>
    </lineage>
</organism>
<keyword evidence="1" id="KW-0472">Membrane</keyword>
<name>A0A176S550_9GAMM</name>
<gene>
    <name evidence="2" type="ORF">THIOM_000931</name>
</gene>
<evidence type="ECO:0000313" key="3">
    <source>
        <dbReference type="Proteomes" id="UP000076962"/>
    </source>
</evidence>
<feature type="transmembrane region" description="Helical" evidence="1">
    <location>
        <begin position="35"/>
        <end position="58"/>
    </location>
</feature>
<keyword evidence="1" id="KW-1133">Transmembrane helix</keyword>
<sequence>MVYFVASTALLYRATLVLVYPFVYQKVDVLDHLHPLLFVAFESFILNQFITFVVLVVGRGASRQAFPRRAWERERACPCD</sequence>
<evidence type="ECO:0000313" key="2">
    <source>
        <dbReference type="EMBL" id="OAD23242.1"/>
    </source>
</evidence>
<dbReference type="AlphaFoldDB" id="A0A176S550"/>
<keyword evidence="1" id="KW-0812">Transmembrane</keyword>
<reference evidence="2 3" key="1">
    <citation type="submission" date="2016-05" db="EMBL/GenBank/DDBJ databases">
        <title>Single-cell genome of chain-forming Candidatus Thiomargarita nelsonii and comparison to other large sulfur-oxidizing bacteria.</title>
        <authorList>
            <person name="Winkel M."/>
            <person name="Salman V."/>
            <person name="Woyke T."/>
            <person name="Schulz-Vogt H."/>
            <person name="Richter M."/>
            <person name="Flood B."/>
            <person name="Bailey J."/>
            <person name="Amann R."/>
            <person name="Mussmann M."/>
        </authorList>
    </citation>
    <scope>NUCLEOTIDE SEQUENCE [LARGE SCALE GENOMIC DNA]</scope>
    <source>
        <strain evidence="2 3">THI036</strain>
    </source>
</reference>
<keyword evidence="3" id="KW-1185">Reference proteome</keyword>
<dbReference type="EMBL" id="LUTY01000473">
    <property type="protein sequence ID" value="OAD23242.1"/>
    <property type="molecule type" value="Genomic_DNA"/>
</dbReference>
<protein>
    <submittedName>
        <fullName evidence="2">Membrane protein</fullName>
    </submittedName>
</protein>